<organism evidence="8 9">
    <name type="scientific">Sphingobacterium daejeonense</name>
    <dbReference type="NCBI Taxonomy" id="371142"/>
    <lineage>
        <taxon>Bacteria</taxon>
        <taxon>Pseudomonadati</taxon>
        <taxon>Bacteroidota</taxon>
        <taxon>Sphingobacteriia</taxon>
        <taxon>Sphingobacteriales</taxon>
        <taxon>Sphingobacteriaceae</taxon>
        <taxon>Sphingobacterium</taxon>
    </lineage>
</organism>
<comment type="similarity">
    <text evidence="2">Belongs to the SusD family.</text>
</comment>
<evidence type="ECO:0000259" key="7">
    <source>
        <dbReference type="Pfam" id="PF14322"/>
    </source>
</evidence>
<evidence type="ECO:0000256" key="4">
    <source>
        <dbReference type="ARBA" id="ARBA00023136"/>
    </source>
</evidence>
<proteinExistence type="inferred from homology"/>
<dbReference type="PROSITE" id="PS51257">
    <property type="entry name" value="PROKAR_LIPOPROTEIN"/>
    <property type="match status" value="1"/>
</dbReference>
<dbReference type="CDD" id="cd08977">
    <property type="entry name" value="SusD"/>
    <property type="match status" value="1"/>
</dbReference>
<dbReference type="SUPFAM" id="SSF48452">
    <property type="entry name" value="TPR-like"/>
    <property type="match status" value="1"/>
</dbReference>
<dbReference type="InterPro" id="IPR011990">
    <property type="entry name" value="TPR-like_helical_dom_sf"/>
</dbReference>
<feature type="domain" description="RagB/SusD" evidence="6">
    <location>
        <begin position="261"/>
        <end position="511"/>
    </location>
</feature>
<gene>
    <name evidence="8" type="ORF">ACFQ2C_07010</name>
</gene>
<dbReference type="EMBL" id="JBHTKY010000007">
    <property type="protein sequence ID" value="MFD1165348.1"/>
    <property type="molecule type" value="Genomic_DNA"/>
</dbReference>
<keyword evidence="3" id="KW-0732">Signal</keyword>
<keyword evidence="5" id="KW-0998">Cell outer membrane</keyword>
<dbReference type="InterPro" id="IPR033985">
    <property type="entry name" value="SusD-like_N"/>
</dbReference>
<evidence type="ECO:0000256" key="2">
    <source>
        <dbReference type="ARBA" id="ARBA00006275"/>
    </source>
</evidence>
<evidence type="ECO:0000259" key="6">
    <source>
        <dbReference type="Pfam" id="PF07980"/>
    </source>
</evidence>
<dbReference type="RefSeq" id="WP_380895298.1">
    <property type="nucleotide sequence ID" value="NZ_JBHTKY010000007.1"/>
</dbReference>
<dbReference type="Pfam" id="PF07980">
    <property type="entry name" value="SusD_RagB"/>
    <property type="match status" value="1"/>
</dbReference>
<dbReference type="InterPro" id="IPR012944">
    <property type="entry name" value="SusD_RagB_dom"/>
</dbReference>
<dbReference type="Pfam" id="PF14322">
    <property type="entry name" value="SusD-like_3"/>
    <property type="match status" value="1"/>
</dbReference>
<dbReference type="Gene3D" id="1.25.40.390">
    <property type="match status" value="1"/>
</dbReference>
<accession>A0ABW3RJV9</accession>
<dbReference type="Proteomes" id="UP001597205">
    <property type="component" value="Unassembled WGS sequence"/>
</dbReference>
<evidence type="ECO:0000256" key="5">
    <source>
        <dbReference type="ARBA" id="ARBA00023237"/>
    </source>
</evidence>
<keyword evidence="4" id="KW-0472">Membrane</keyword>
<keyword evidence="9" id="KW-1185">Reference proteome</keyword>
<evidence type="ECO:0000256" key="3">
    <source>
        <dbReference type="ARBA" id="ARBA00022729"/>
    </source>
</evidence>
<sequence>MKLRYILFATALAFTSCSDDFLNLTPDSELSANDFFETEEQFNQALSGVYAVLRSTVGESGFLMGEMRSDNTHYDYYAPDRGIHIVRRENIDDILDDSQNQWTNGYFNTCYAGIARANTIIDRIAEASIDETAKNRILGETKFLRAYFYFNLVRYFGEVPLYLTEVKKEDDAFLAKSSVEDVYKVIIEDAKDAIAKLENPKFPQNGRVSKGSASTLLAEIYMTRKDFTNALPLLKSVTTMGYSLLPVYSSIFETSNKNNAESIFEIQFMMGDQGQQSMFSYWFIPKSNNVELITGVVSNTLNYGGFNVPTDDMMRAYENGDTRKNASIGIAEGVIGSDGSFVIQAVKQSAGYVTPAGKIAKPFIKKYLHAHSRERNTDDNWPVYRYSNVLLMLSEALNETGASGEALTYLNMVRKRAGASLPLVNTTNKTQLANAIQKERRVELAFENHRWHDLVRTGKAIEVINAHGVEMKAKYGYLASNSYNLNQDRLIFPIPYLELQLNKLLTQNKGY</sequence>
<evidence type="ECO:0000256" key="1">
    <source>
        <dbReference type="ARBA" id="ARBA00004442"/>
    </source>
</evidence>
<name>A0ABW3RJV9_9SPHI</name>
<protein>
    <submittedName>
        <fullName evidence="8">RagB/SusD family nutrient uptake outer membrane protein</fullName>
    </submittedName>
</protein>
<comment type="caution">
    <text evidence="8">The sequence shown here is derived from an EMBL/GenBank/DDBJ whole genome shotgun (WGS) entry which is preliminary data.</text>
</comment>
<evidence type="ECO:0000313" key="8">
    <source>
        <dbReference type="EMBL" id="MFD1165348.1"/>
    </source>
</evidence>
<feature type="domain" description="SusD-like N-terminal" evidence="7">
    <location>
        <begin position="20"/>
        <end position="222"/>
    </location>
</feature>
<comment type="subcellular location">
    <subcellularLocation>
        <location evidence="1">Cell outer membrane</location>
    </subcellularLocation>
</comment>
<evidence type="ECO:0000313" key="9">
    <source>
        <dbReference type="Proteomes" id="UP001597205"/>
    </source>
</evidence>
<reference evidence="9" key="1">
    <citation type="journal article" date="2019" name="Int. J. Syst. Evol. Microbiol.">
        <title>The Global Catalogue of Microorganisms (GCM) 10K type strain sequencing project: providing services to taxonomists for standard genome sequencing and annotation.</title>
        <authorList>
            <consortium name="The Broad Institute Genomics Platform"/>
            <consortium name="The Broad Institute Genome Sequencing Center for Infectious Disease"/>
            <person name="Wu L."/>
            <person name="Ma J."/>
        </authorList>
    </citation>
    <scope>NUCLEOTIDE SEQUENCE [LARGE SCALE GENOMIC DNA]</scope>
    <source>
        <strain evidence="9">CCUG 52468</strain>
    </source>
</reference>